<dbReference type="CDD" id="cd07685">
    <property type="entry name" value="F-BAR_Fes"/>
    <property type="match status" value="1"/>
</dbReference>
<dbReference type="Pfam" id="PF07714">
    <property type="entry name" value="PK_Tyr_Ser-Thr"/>
    <property type="match status" value="1"/>
</dbReference>
<dbReference type="PROSITE" id="PS50001">
    <property type="entry name" value="SH2"/>
    <property type="match status" value="1"/>
</dbReference>
<dbReference type="Gene3D" id="3.30.200.20">
    <property type="entry name" value="Phosphorylase Kinase, domain 1"/>
    <property type="match status" value="1"/>
</dbReference>
<dbReference type="PROSITE" id="PS51741">
    <property type="entry name" value="F_BAR"/>
    <property type="match status" value="1"/>
</dbReference>
<dbReference type="GO" id="GO:0004715">
    <property type="term" value="F:non-membrane spanning protein tyrosine kinase activity"/>
    <property type="evidence" value="ECO:0007669"/>
    <property type="project" value="UniProtKB-EC"/>
</dbReference>
<dbReference type="Ensembl" id="ENSOMYT00000089931.2">
    <property type="protein sequence ID" value="ENSOMYP00000082546.2"/>
    <property type="gene ID" value="ENSOMYG00000037634.2"/>
</dbReference>
<evidence type="ECO:0000256" key="12">
    <source>
        <dbReference type="PIRSR" id="PIRSR000632-2"/>
    </source>
</evidence>
<dbReference type="SMART" id="SM00055">
    <property type="entry name" value="FCH"/>
    <property type="match status" value="1"/>
</dbReference>
<evidence type="ECO:0000256" key="4">
    <source>
        <dbReference type="ARBA" id="ARBA00022741"/>
    </source>
</evidence>
<gene>
    <name evidence="21" type="primary">LOC110506107</name>
</gene>
<feature type="region of interest" description="Disordered" evidence="17">
    <location>
        <begin position="432"/>
        <end position="452"/>
    </location>
</feature>
<dbReference type="InterPro" id="IPR008266">
    <property type="entry name" value="Tyr_kinase_AS"/>
</dbReference>
<evidence type="ECO:0000313" key="22">
    <source>
        <dbReference type="Proteomes" id="UP000694395"/>
    </source>
</evidence>
<evidence type="ECO:0000256" key="3">
    <source>
        <dbReference type="ARBA" id="ARBA00022707"/>
    </source>
</evidence>
<feature type="binding site" evidence="12 15">
    <location>
        <position position="588"/>
    </location>
    <ligand>
        <name>ATP</name>
        <dbReference type="ChEBI" id="CHEBI:30616"/>
    </ligand>
</feature>
<proteinExistence type="inferred from homology"/>
<dbReference type="InterPro" id="IPR020635">
    <property type="entry name" value="Tyr_kinase_cat_dom"/>
</dbReference>
<dbReference type="Proteomes" id="UP000694395">
    <property type="component" value="Chromosome 26"/>
</dbReference>
<evidence type="ECO:0000259" key="18">
    <source>
        <dbReference type="PROSITE" id="PS50001"/>
    </source>
</evidence>
<evidence type="ECO:0000259" key="19">
    <source>
        <dbReference type="PROSITE" id="PS50011"/>
    </source>
</evidence>
<keyword evidence="8 10" id="KW-0829">Tyrosine-protein kinase</keyword>
<keyword evidence="6 10" id="KW-0067">ATP-binding</keyword>
<evidence type="ECO:0000256" key="7">
    <source>
        <dbReference type="ARBA" id="ARBA00023054"/>
    </source>
</evidence>
<keyword evidence="1" id="KW-0597">Phosphoprotein</keyword>
<dbReference type="SMART" id="SM00252">
    <property type="entry name" value="SH2"/>
    <property type="match status" value="1"/>
</dbReference>
<dbReference type="FunFam" id="1.20.1270.60:FF:000030">
    <property type="entry name" value="Tyrosine-protein kinase"/>
    <property type="match status" value="1"/>
</dbReference>
<evidence type="ECO:0000256" key="6">
    <source>
        <dbReference type="ARBA" id="ARBA00022840"/>
    </source>
</evidence>
<dbReference type="FunFam" id="1.10.510.10:FF:000212">
    <property type="entry name" value="Tyrosine-protein kinase"/>
    <property type="match status" value="1"/>
</dbReference>
<keyword evidence="13" id="KW-0727">SH2 domain</keyword>
<evidence type="ECO:0000256" key="13">
    <source>
        <dbReference type="PROSITE-ProRule" id="PRU00191"/>
    </source>
</evidence>
<dbReference type="Pfam" id="PF00611">
    <property type="entry name" value="FCH"/>
    <property type="match status" value="1"/>
</dbReference>
<keyword evidence="3" id="KW-0449">Lipoprotein</keyword>
<evidence type="ECO:0000256" key="1">
    <source>
        <dbReference type="ARBA" id="ARBA00022553"/>
    </source>
</evidence>
<dbReference type="InterPro" id="IPR035849">
    <property type="entry name" value="Fes/Fps/Fer_SH2"/>
</dbReference>
<name>A0A8C7WBC1_ONCMY</name>
<evidence type="ECO:0000256" key="14">
    <source>
        <dbReference type="PROSITE-ProRule" id="PRU01077"/>
    </source>
</evidence>
<dbReference type="FunFam" id="3.30.200.20:FF:000089">
    <property type="entry name" value="Tyrosine-protein kinase"/>
    <property type="match status" value="1"/>
</dbReference>
<comment type="catalytic activity">
    <reaction evidence="9 10">
        <text>L-tyrosyl-[protein] + ATP = O-phospho-L-tyrosyl-[protein] + ADP + H(+)</text>
        <dbReference type="Rhea" id="RHEA:10596"/>
        <dbReference type="Rhea" id="RHEA-COMP:10136"/>
        <dbReference type="Rhea" id="RHEA-COMP:20101"/>
        <dbReference type="ChEBI" id="CHEBI:15378"/>
        <dbReference type="ChEBI" id="CHEBI:30616"/>
        <dbReference type="ChEBI" id="CHEBI:46858"/>
        <dbReference type="ChEBI" id="CHEBI:61978"/>
        <dbReference type="ChEBI" id="CHEBI:456216"/>
        <dbReference type="EC" id="2.7.10.2"/>
    </reaction>
</comment>
<keyword evidence="5 10" id="KW-0418">Kinase</keyword>
<dbReference type="InterPro" id="IPR031160">
    <property type="entry name" value="F_BAR_dom"/>
</dbReference>
<evidence type="ECO:0000256" key="2">
    <source>
        <dbReference type="ARBA" id="ARBA00022679"/>
    </source>
</evidence>
<dbReference type="InterPro" id="IPR036860">
    <property type="entry name" value="SH2_dom_sf"/>
</dbReference>
<dbReference type="InterPro" id="IPR011009">
    <property type="entry name" value="Kinase-like_dom_sf"/>
</dbReference>
<reference evidence="21" key="3">
    <citation type="submission" date="2025-09" db="UniProtKB">
        <authorList>
            <consortium name="Ensembl"/>
        </authorList>
    </citation>
    <scope>IDENTIFICATION</scope>
</reference>
<feature type="domain" description="SH2" evidence="18">
    <location>
        <begin position="473"/>
        <end position="521"/>
    </location>
</feature>
<dbReference type="PROSITE" id="PS00107">
    <property type="entry name" value="PROTEIN_KINASE_ATP"/>
    <property type="match status" value="1"/>
</dbReference>
<evidence type="ECO:0000259" key="20">
    <source>
        <dbReference type="PROSITE" id="PS51741"/>
    </source>
</evidence>
<keyword evidence="10" id="KW-0206">Cytoskeleton</keyword>
<reference evidence="21" key="2">
    <citation type="submission" date="2025-08" db="UniProtKB">
        <authorList>
            <consortium name="Ensembl"/>
        </authorList>
    </citation>
    <scope>IDENTIFICATION</scope>
</reference>
<dbReference type="PROSITE" id="PS50011">
    <property type="entry name" value="PROTEIN_KINASE_DOM"/>
    <property type="match status" value="1"/>
</dbReference>
<reference evidence="21" key="1">
    <citation type="submission" date="2020-07" db="EMBL/GenBank/DDBJ databases">
        <title>A long reads based de novo assembly of the rainbow trout Arlee double haploid line genome.</title>
        <authorList>
            <person name="Gao G."/>
            <person name="Palti Y."/>
        </authorList>
    </citation>
    <scope>NUCLEOTIDE SEQUENCE [LARGE SCALE GENOMIC DNA]</scope>
</reference>
<dbReference type="GO" id="GO:0005524">
    <property type="term" value="F:ATP binding"/>
    <property type="evidence" value="ECO:0007669"/>
    <property type="project" value="UniProtKB-UniRule"/>
</dbReference>
<sequence>MGFGEDLWCPQAHAALMRLQDSELRLMEVMKKWMSQRSKSDREFSVQLHQMAAMVEKLEGPQPGGGLDYISQLNQSWGVLVAQTESLSRVMRRQSEDLQVGPLSKLTLLIRDKQQLRKTYAEQWSQLSQELSRVTQTELERLKASYRQLVRDAAQAKRKYQEASKDKERERARERYVKATLRLHELHNEYVLSVRAAQVYHQHHYSQAQPALLMALQSLQQEMVLVLKEILQEYYDMSSMLQQEVVSVHEEMSTALKAIEPHKEYESFIHQNRYSAAREVPVCVEFDSGLLENTDRLKTGELELNELTVEGIQHRLVYTQTQTQRNQKVFRPLDFFPILLRYSLILKCIHYFFPSSIYIQFPKMTQHALEESRQQVMLSLGARTRLEAQRLLLKGKLEWLGSSEPPPALGLEEDRISLSSITSSVGLSLSLSPSLSQTHTHTPSDPCHSSERDTMLPVVEMISVERPLEQQNWYHGVIPRLEVQELLRCDGDFLVRQSQGKQEYVLSVHWAGSCRHFLIQKVCPKCSTHSEGTAAPVSLIGSSLSLSLQDKWVLEHDDVILGQSIGRGNFGEVYSGRLLSDNTPVAVKACRENLAPEHKNRFLMEARILKQYDHPNIVKLIGVCTQKQPIYIIMELVQGGDFLSFLRCEGHNLKSNMLVKMAENVASGMEYLESKKCIHRDLAARNCLVGEQSRVKISDFGMSREQQDGVYSAAGGLKQIPVKWTAPEALNYGRYSTESDVWSFGVLLWEIFSRGVTPYTSMSNQQTRDEVEKGYRMLAPNSCPPDVYAVMCRCWQYDSRNRPSFSKLRTELSALYQKLSLLK</sequence>
<dbReference type="PIRSF" id="PIRSF000632">
    <property type="entry name" value="TyrPK_fps"/>
    <property type="match status" value="1"/>
</dbReference>
<dbReference type="SUPFAM" id="SSF55550">
    <property type="entry name" value="SH2 domain"/>
    <property type="match status" value="1"/>
</dbReference>
<dbReference type="InterPro" id="IPR050198">
    <property type="entry name" value="Non-receptor_tyrosine_kinases"/>
</dbReference>
<dbReference type="AlphaFoldDB" id="A0A8C7WBC1"/>
<dbReference type="CDD" id="cd10361">
    <property type="entry name" value="SH2_Fps_family"/>
    <property type="match status" value="1"/>
</dbReference>
<dbReference type="GeneTree" id="ENSGT00940000158881"/>
<feature type="coiled-coil region" evidence="16">
    <location>
        <begin position="139"/>
        <end position="189"/>
    </location>
</feature>
<dbReference type="Gene3D" id="3.30.505.10">
    <property type="entry name" value="SH2 domain"/>
    <property type="match status" value="1"/>
</dbReference>
<dbReference type="PROSITE" id="PS00109">
    <property type="entry name" value="PROTEIN_KINASE_TYR"/>
    <property type="match status" value="1"/>
</dbReference>
<accession>A0A8C7WBC1</accession>
<dbReference type="GO" id="GO:0005856">
    <property type="term" value="C:cytoskeleton"/>
    <property type="evidence" value="ECO:0007669"/>
    <property type="project" value="UniProtKB-SubCell"/>
</dbReference>
<dbReference type="SMART" id="SM00219">
    <property type="entry name" value="TyrKc"/>
    <property type="match status" value="1"/>
</dbReference>
<comment type="similarity">
    <text evidence="10">Belongs to the protein kinase superfamily. Tyr protein kinase family. Fes/fps subfamily.</text>
</comment>
<dbReference type="EC" id="2.7.10.2" evidence="10"/>
<evidence type="ECO:0000256" key="10">
    <source>
        <dbReference type="PIRNR" id="PIRNR000632"/>
    </source>
</evidence>
<keyword evidence="4 10" id="KW-0547">Nucleotide-binding</keyword>
<keyword evidence="2 10" id="KW-0808">Transferase</keyword>
<dbReference type="InterPro" id="IPR016250">
    <property type="entry name" value="Tyr-prot_kinase_Fes/Fps"/>
</dbReference>
<dbReference type="InterPro" id="IPR017441">
    <property type="entry name" value="Protein_kinase_ATP_BS"/>
</dbReference>
<dbReference type="InterPro" id="IPR001060">
    <property type="entry name" value="FCH_dom"/>
</dbReference>
<dbReference type="InterPro" id="IPR027267">
    <property type="entry name" value="AH/BAR_dom_sf"/>
</dbReference>
<evidence type="ECO:0000256" key="15">
    <source>
        <dbReference type="PROSITE-ProRule" id="PRU10141"/>
    </source>
</evidence>
<organism evidence="21 22">
    <name type="scientific">Oncorhynchus mykiss</name>
    <name type="common">Rainbow trout</name>
    <name type="synonym">Salmo gairdneri</name>
    <dbReference type="NCBI Taxonomy" id="8022"/>
    <lineage>
        <taxon>Eukaryota</taxon>
        <taxon>Metazoa</taxon>
        <taxon>Chordata</taxon>
        <taxon>Craniata</taxon>
        <taxon>Vertebrata</taxon>
        <taxon>Euteleostomi</taxon>
        <taxon>Actinopterygii</taxon>
        <taxon>Neopterygii</taxon>
        <taxon>Teleostei</taxon>
        <taxon>Protacanthopterygii</taxon>
        <taxon>Salmoniformes</taxon>
        <taxon>Salmonidae</taxon>
        <taxon>Salmoninae</taxon>
        <taxon>Oncorhynchus</taxon>
    </lineage>
</organism>
<evidence type="ECO:0000256" key="9">
    <source>
        <dbReference type="ARBA" id="ARBA00051245"/>
    </source>
</evidence>
<protein>
    <recommendedName>
        <fullName evidence="10">Tyrosine-protein kinase</fullName>
        <ecNumber evidence="10">2.7.10.2</ecNumber>
    </recommendedName>
</protein>
<feature type="binding site" evidence="12">
    <location>
        <begin position="565"/>
        <end position="573"/>
    </location>
    <ligand>
        <name>ATP</name>
        <dbReference type="ChEBI" id="CHEBI:30616"/>
    </ligand>
</feature>
<dbReference type="InterPro" id="IPR000719">
    <property type="entry name" value="Prot_kinase_dom"/>
</dbReference>
<keyword evidence="10" id="KW-0963">Cytoplasm</keyword>
<feature type="active site" description="Proton acceptor" evidence="11">
    <location>
        <position position="681"/>
    </location>
</feature>
<dbReference type="SUPFAM" id="SSF103657">
    <property type="entry name" value="BAR/IMD domain-like"/>
    <property type="match status" value="1"/>
</dbReference>
<evidence type="ECO:0000256" key="11">
    <source>
        <dbReference type="PIRSR" id="PIRSR000632-1"/>
    </source>
</evidence>
<evidence type="ECO:0000256" key="16">
    <source>
        <dbReference type="SAM" id="Coils"/>
    </source>
</evidence>
<evidence type="ECO:0000256" key="8">
    <source>
        <dbReference type="ARBA" id="ARBA00023137"/>
    </source>
</evidence>
<comment type="subcellular location">
    <subcellularLocation>
        <location evidence="10">Cytoplasm</location>
        <location evidence="10">Cytoskeleton</location>
    </subcellularLocation>
</comment>
<evidence type="ECO:0000256" key="17">
    <source>
        <dbReference type="SAM" id="MobiDB-lite"/>
    </source>
</evidence>
<evidence type="ECO:0000313" key="21">
    <source>
        <dbReference type="Ensembl" id="ENSOMYP00000082546.2"/>
    </source>
</evidence>
<dbReference type="Gene3D" id="1.10.510.10">
    <property type="entry name" value="Transferase(Phosphotransferase) domain 1"/>
    <property type="match status" value="1"/>
</dbReference>
<dbReference type="InterPro" id="IPR000980">
    <property type="entry name" value="SH2"/>
</dbReference>
<dbReference type="PANTHER" id="PTHR24418">
    <property type="entry name" value="TYROSINE-PROTEIN KINASE"/>
    <property type="match status" value="1"/>
</dbReference>
<keyword evidence="3" id="KW-0519">Myristate</keyword>
<dbReference type="Gene3D" id="1.20.1270.60">
    <property type="entry name" value="Arfaptin homology (AH) domain/BAR domain"/>
    <property type="match status" value="1"/>
</dbReference>
<dbReference type="Gene3D" id="1.10.287.160">
    <property type="entry name" value="HR1 repeat"/>
    <property type="match status" value="1"/>
</dbReference>
<keyword evidence="7 14" id="KW-0175">Coiled coil</keyword>
<feature type="domain" description="F-BAR" evidence="20">
    <location>
        <begin position="1"/>
        <end position="264"/>
    </location>
</feature>
<dbReference type="InterPro" id="IPR001245">
    <property type="entry name" value="Ser-Thr/Tyr_kinase_cat_dom"/>
</dbReference>
<feature type="domain" description="Protein kinase" evidence="19">
    <location>
        <begin position="559"/>
        <end position="816"/>
    </location>
</feature>
<dbReference type="PRINTS" id="PR00109">
    <property type="entry name" value="TYRKINASE"/>
</dbReference>
<dbReference type="SUPFAM" id="SSF56112">
    <property type="entry name" value="Protein kinase-like (PK-like)"/>
    <property type="match status" value="1"/>
</dbReference>
<keyword evidence="22" id="KW-1185">Reference proteome</keyword>
<evidence type="ECO:0000256" key="5">
    <source>
        <dbReference type="ARBA" id="ARBA00022777"/>
    </source>
</evidence>
<dbReference type="Pfam" id="PF00017">
    <property type="entry name" value="SH2"/>
    <property type="match status" value="1"/>
</dbReference>